<dbReference type="Proteomes" id="UP001056120">
    <property type="component" value="Linkage Group LG29"/>
</dbReference>
<reference evidence="2" key="1">
    <citation type="journal article" date="2022" name="Mol. Ecol. Resour.">
        <title>The genomes of chicory, endive, great burdock and yacon provide insights into Asteraceae palaeo-polyploidization history and plant inulin production.</title>
        <authorList>
            <person name="Fan W."/>
            <person name="Wang S."/>
            <person name="Wang H."/>
            <person name="Wang A."/>
            <person name="Jiang F."/>
            <person name="Liu H."/>
            <person name="Zhao H."/>
            <person name="Xu D."/>
            <person name="Zhang Y."/>
        </authorList>
    </citation>
    <scope>NUCLEOTIDE SEQUENCE [LARGE SCALE GENOMIC DNA]</scope>
    <source>
        <strain evidence="2">cv. Yunnan</strain>
    </source>
</reference>
<reference evidence="1 2" key="2">
    <citation type="journal article" date="2022" name="Mol. Ecol. Resour.">
        <title>The genomes of chicory, endive, great burdock and yacon provide insights into Asteraceae paleo-polyploidization history and plant inulin production.</title>
        <authorList>
            <person name="Fan W."/>
            <person name="Wang S."/>
            <person name="Wang H."/>
            <person name="Wang A."/>
            <person name="Jiang F."/>
            <person name="Liu H."/>
            <person name="Zhao H."/>
            <person name="Xu D."/>
            <person name="Zhang Y."/>
        </authorList>
    </citation>
    <scope>NUCLEOTIDE SEQUENCE [LARGE SCALE GENOMIC DNA]</scope>
    <source>
        <strain evidence="2">cv. Yunnan</strain>
        <tissue evidence="1">Leaves</tissue>
    </source>
</reference>
<sequence>MKILISFLLLLSCISTYSSSPVSISDGIFTSQSSIGRNLLQDKKPCPENFEVMNYTIITSRCKGPQYPRKPCCDAFKEFACPYTDYINDLSNDCSSKMFGYINSNGNYPIGLFATLCQDDKLGLICPASPPKAETNDVGADSNNSPNIRRSLCLLDDLDNIWMVVNEQQTSNIQSNSVSKTKQVALTMASSCVPVAVTLLQMCTDLKEIRQLHTRLVVLGLIDRRVNAGRLIASYVACGEIYEALSVFHTVHHPDVFAYNTIIRGLTVANCPHDSLLLYSELLQRDLTPDNHTYTFVLKACSRIKPVSEGKQLHAQIIKAGKKPDSYIHSSMINMYVNSGETSSAVRVLAEFSEENVLAKNSMITGYMNQGEVNAARQLFDDMSTRDPASWSAMVTGYTRNGMHTEALVVFQEMIASKTSVNESTLVSVFSACGHLGALDQGRWIHVYINKNGDKISVNLATSIVDMYARCGCIEFAYEVFKSMPEIDVVTWGVIIHGFATHGPAEKCFQLLDEMVAQGTHPNEVIFVAILTACSHAGLVDLGRLYFSQMSSLYNIRPSVQHYGCMVDLLSRAGRLAEAEELISTMVEEPNAIIWGALLAGCRLHKDLRLGEYAFKQLVKLEPCSGERFKLVSRLLADRGEQDRVQKLRKEIQDRNLEITHGFSLIEVDGEIHEFSASDIDHRRYQEIYSVFKIDGQGRF</sequence>
<proteinExistence type="predicted"/>
<dbReference type="EMBL" id="CM042046">
    <property type="protein sequence ID" value="KAI3675726.1"/>
    <property type="molecule type" value="Genomic_DNA"/>
</dbReference>
<gene>
    <name evidence="1" type="ORF">L1987_85318</name>
</gene>
<accession>A0ACB8XX86</accession>
<keyword evidence="2" id="KW-1185">Reference proteome</keyword>
<protein>
    <submittedName>
        <fullName evidence="1">Uncharacterized protein</fullName>
    </submittedName>
</protein>
<organism evidence="1 2">
    <name type="scientific">Smallanthus sonchifolius</name>
    <dbReference type="NCBI Taxonomy" id="185202"/>
    <lineage>
        <taxon>Eukaryota</taxon>
        <taxon>Viridiplantae</taxon>
        <taxon>Streptophyta</taxon>
        <taxon>Embryophyta</taxon>
        <taxon>Tracheophyta</taxon>
        <taxon>Spermatophyta</taxon>
        <taxon>Magnoliopsida</taxon>
        <taxon>eudicotyledons</taxon>
        <taxon>Gunneridae</taxon>
        <taxon>Pentapetalae</taxon>
        <taxon>asterids</taxon>
        <taxon>campanulids</taxon>
        <taxon>Asterales</taxon>
        <taxon>Asteraceae</taxon>
        <taxon>Asteroideae</taxon>
        <taxon>Heliantheae alliance</taxon>
        <taxon>Millerieae</taxon>
        <taxon>Smallanthus</taxon>
    </lineage>
</organism>
<name>A0ACB8XX86_9ASTR</name>
<evidence type="ECO:0000313" key="1">
    <source>
        <dbReference type="EMBL" id="KAI3675726.1"/>
    </source>
</evidence>
<evidence type="ECO:0000313" key="2">
    <source>
        <dbReference type="Proteomes" id="UP001056120"/>
    </source>
</evidence>
<comment type="caution">
    <text evidence="1">The sequence shown here is derived from an EMBL/GenBank/DDBJ whole genome shotgun (WGS) entry which is preliminary data.</text>
</comment>